<evidence type="ECO:0000256" key="1">
    <source>
        <dbReference type="SAM" id="MobiDB-lite"/>
    </source>
</evidence>
<feature type="region of interest" description="Disordered" evidence="1">
    <location>
        <begin position="67"/>
        <end position="89"/>
    </location>
</feature>
<dbReference type="EMBL" id="QXFV01000685">
    <property type="protein sequence ID" value="KAE9030570.1"/>
    <property type="molecule type" value="Genomic_DNA"/>
</dbReference>
<evidence type="ECO:0000256" key="2">
    <source>
        <dbReference type="SAM" id="SignalP"/>
    </source>
</evidence>
<reference evidence="5 6" key="1">
    <citation type="submission" date="2018-09" db="EMBL/GenBank/DDBJ databases">
        <title>Genomic investigation of the strawberry pathogen Phytophthora fragariae indicates pathogenicity is determined by transcriptional variation in three key races.</title>
        <authorList>
            <person name="Adams T.M."/>
            <person name="Armitage A.D."/>
            <person name="Sobczyk M.K."/>
            <person name="Bates H.J."/>
            <person name="Dunwell J.M."/>
            <person name="Nellist C.F."/>
            <person name="Harrison R.J."/>
        </authorList>
    </citation>
    <scope>NUCLEOTIDE SEQUENCE [LARGE SCALE GENOMIC DNA]</scope>
    <source>
        <strain evidence="4 5">SCRP249</strain>
        <strain evidence="3 6">SCRP324</strain>
    </source>
</reference>
<accession>A0A6A3M9T4</accession>
<name>A0A6A3M9T4_9STRA</name>
<dbReference type="Proteomes" id="UP000435112">
    <property type="component" value="Unassembled WGS sequence"/>
</dbReference>
<proteinExistence type="predicted"/>
<evidence type="ECO:0000313" key="5">
    <source>
        <dbReference type="Proteomes" id="UP000429607"/>
    </source>
</evidence>
<sequence length="89" mass="9898">MPSAATTISCFSFVLLSFVSGSFSVVGAVVDAFAVYLPTVIRGIMSYHYARTHRGVRLHRAYFTCEPRPPRPPRSSRPVGRHHPSPLLR</sequence>
<feature type="signal peptide" evidence="2">
    <location>
        <begin position="1"/>
        <end position="24"/>
    </location>
</feature>
<organism evidence="3 6">
    <name type="scientific">Phytophthora rubi</name>
    <dbReference type="NCBI Taxonomy" id="129364"/>
    <lineage>
        <taxon>Eukaryota</taxon>
        <taxon>Sar</taxon>
        <taxon>Stramenopiles</taxon>
        <taxon>Oomycota</taxon>
        <taxon>Peronosporomycetes</taxon>
        <taxon>Peronosporales</taxon>
        <taxon>Peronosporaceae</taxon>
        <taxon>Phytophthora</taxon>
    </lineage>
</organism>
<dbReference type="AlphaFoldDB" id="A0A6A3M9T4"/>
<evidence type="ECO:0000313" key="3">
    <source>
        <dbReference type="EMBL" id="KAE9024993.1"/>
    </source>
</evidence>
<evidence type="ECO:0000313" key="6">
    <source>
        <dbReference type="Proteomes" id="UP000435112"/>
    </source>
</evidence>
<evidence type="ECO:0000313" key="4">
    <source>
        <dbReference type="EMBL" id="KAE9030570.1"/>
    </source>
</evidence>
<feature type="chain" id="PRO_5036165096" description="Amino acid transporter transmembrane domain-containing protein" evidence="2">
    <location>
        <begin position="25"/>
        <end position="89"/>
    </location>
</feature>
<comment type="caution">
    <text evidence="3">The sequence shown here is derived from an EMBL/GenBank/DDBJ whole genome shotgun (WGS) entry which is preliminary data.</text>
</comment>
<dbReference type="Proteomes" id="UP000429607">
    <property type="component" value="Unassembled WGS sequence"/>
</dbReference>
<feature type="compositionally biased region" description="Basic residues" evidence="1">
    <location>
        <begin position="79"/>
        <end position="89"/>
    </location>
</feature>
<keyword evidence="2" id="KW-0732">Signal</keyword>
<protein>
    <recommendedName>
        <fullName evidence="7">Amino acid transporter transmembrane domain-containing protein</fullName>
    </recommendedName>
</protein>
<gene>
    <name evidence="4" type="ORF">PR001_g11227</name>
    <name evidence="3" type="ORF">PR002_g11304</name>
</gene>
<dbReference type="EMBL" id="QXFU01000672">
    <property type="protein sequence ID" value="KAE9024993.1"/>
    <property type="molecule type" value="Genomic_DNA"/>
</dbReference>
<evidence type="ECO:0008006" key="7">
    <source>
        <dbReference type="Google" id="ProtNLM"/>
    </source>
</evidence>